<name>N0B273_9HYPH</name>
<feature type="transmembrane region" description="Helical" evidence="1">
    <location>
        <begin position="63"/>
        <end position="87"/>
    </location>
</feature>
<evidence type="ECO:0000313" key="3">
    <source>
        <dbReference type="Proteomes" id="UP000005952"/>
    </source>
</evidence>
<sequence>MPETDLLAHIGVTFLIYALLYGAAAMTMIGFAMMLGGPSAAQAAAEFFILRPLMGTATQVANLIAAVLAFAGRAIMALATSFVRFVIDPILRPIAYLLRRFIAGPPA</sequence>
<dbReference type="AlphaFoldDB" id="N0B273"/>
<protein>
    <submittedName>
        <fullName evidence="2">Uncharacterized protein</fullName>
    </submittedName>
</protein>
<keyword evidence="1" id="KW-0812">Transmembrane</keyword>
<keyword evidence="1" id="KW-1133">Transmembrane helix</keyword>
<keyword evidence="3" id="KW-1185">Reference proteome</keyword>
<dbReference type="Proteomes" id="UP000005952">
    <property type="component" value="Chromosome"/>
</dbReference>
<gene>
    <name evidence="2" type="ORF">HYPDE_26738</name>
</gene>
<evidence type="ECO:0000313" key="2">
    <source>
        <dbReference type="EMBL" id="AGK57028.1"/>
    </source>
</evidence>
<dbReference type="HOGENOM" id="CLU_2206442_0_0_5"/>
<dbReference type="STRING" id="670307.HYPDE_26738"/>
<dbReference type="RefSeq" id="WP_015597065.1">
    <property type="nucleotide sequence ID" value="NC_021172.1"/>
</dbReference>
<feature type="transmembrane region" description="Helical" evidence="1">
    <location>
        <begin position="6"/>
        <end position="24"/>
    </location>
</feature>
<evidence type="ECO:0000256" key="1">
    <source>
        <dbReference type="SAM" id="Phobius"/>
    </source>
</evidence>
<reference evidence="2 3" key="1">
    <citation type="journal article" date="2013" name="Genome Announc.">
        <title>Genome sequences for three denitrifying bacterial strains isolated from a uranium- and nitrate-contaminated subsurface environment.</title>
        <authorList>
            <person name="Venkatramanan R."/>
            <person name="Prakash O."/>
            <person name="Woyke T."/>
            <person name="Chain P."/>
            <person name="Goodwin L.A."/>
            <person name="Watson D."/>
            <person name="Brooks S."/>
            <person name="Kostka J.E."/>
            <person name="Green S.J."/>
        </authorList>
    </citation>
    <scope>NUCLEOTIDE SEQUENCE [LARGE SCALE GENOMIC DNA]</scope>
    <source>
        <strain evidence="2 3">1NES1</strain>
    </source>
</reference>
<dbReference type="KEGG" id="hdt:HYPDE_26738"/>
<accession>N0B273</accession>
<organism evidence="2 3">
    <name type="scientific">Hyphomicrobium denitrificans 1NES1</name>
    <dbReference type="NCBI Taxonomy" id="670307"/>
    <lineage>
        <taxon>Bacteria</taxon>
        <taxon>Pseudomonadati</taxon>
        <taxon>Pseudomonadota</taxon>
        <taxon>Alphaproteobacteria</taxon>
        <taxon>Hyphomicrobiales</taxon>
        <taxon>Hyphomicrobiaceae</taxon>
        <taxon>Hyphomicrobium</taxon>
    </lineage>
</organism>
<proteinExistence type="predicted"/>
<dbReference type="EMBL" id="CP005587">
    <property type="protein sequence ID" value="AGK57028.1"/>
    <property type="molecule type" value="Genomic_DNA"/>
</dbReference>
<keyword evidence="1" id="KW-0472">Membrane</keyword>